<organism evidence="12 13">
    <name type="scientific">Punica granatum</name>
    <name type="common">Pomegranate</name>
    <dbReference type="NCBI Taxonomy" id="22663"/>
    <lineage>
        <taxon>Eukaryota</taxon>
        <taxon>Viridiplantae</taxon>
        <taxon>Streptophyta</taxon>
        <taxon>Embryophyta</taxon>
        <taxon>Tracheophyta</taxon>
        <taxon>Spermatophyta</taxon>
        <taxon>Magnoliopsida</taxon>
        <taxon>eudicotyledons</taxon>
        <taxon>Gunneridae</taxon>
        <taxon>Pentapetalae</taxon>
        <taxon>rosids</taxon>
        <taxon>malvids</taxon>
        <taxon>Myrtales</taxon>
        <taxon>Lythraceae</taxon>
        <taxon>Punica</taxon>
    </lineage>
</organism>
<dbReference type="SUPFAM" id="SSF49785">
    <property type="entry name" value="Galactose-binding domain-like"/>
    <property type="match status" value="1"/>
</dbReference>
<dbReference type="OrthoDB" id="2130367at2759"/>
<reference evidence="12" key="2">
    <citation type="submission" date="2017-06" db="EMBL/GenBank/DDBJ databases">
        <title>The pomegranate genome and the genomics of punicalagin biosynthesis.</title>
        <authorList>
            <person name="Xu C."/>
        </authorList>
    </citation>
    <scope>NUCLEOTIDE SEQUENCE [LARGE SCALE GENOMIC DNA]</scope>
    <source>
        <tissue evidence="12">Fresh leaf</tissue>
    </source>
</reference>
<comment type="similarity">
    <text evidence="3">Belongs to the polysaccharide lyase 4 family.</text>
</comment>
<evidence type="ECO:0000256" key="6">
    <source>
        <dbReference type="ARBA" id="ARBA00022729"/>
    </source>
</evidence>
<name>A0A218W227_PUNGR</name>
<dbReference type="Gene3D" id="2.60.120.260">
    <property type="entry name" value="Galactose-binding domain-like"/>
    <property type="match status" value="1"/>
</dbReference>
<dbReference type="SUPFAM" id="SSF74650">
    <property type="entry name" value="Galactose mutarotase-like"/>
    <property type="match status" value="1"/>
</dbReference>
<evidence type="ECO:0000313" key="13">
    <source>
        <dbReference type="Proteomes" id="UP000197138"/>
    </source>
</evidence>
<keyword evidence="7" id="KW-0456">Lyase</keyword>
<gene>
    <name evidence="15" type="primary">LOC116201255</name>
    <name evidence="12" type="ORF">CDL15_Pgr013389</name>
</gene>
<dbReference type="InterPro" id="IPR051850">
    <property type="entry name" value="Polysacch_Lyase_4"/>
</dbReference>
<protein>
    <recommendedName>
        <fullName evidence="4">rhamnogalacturonan endolyase</fullName>
        <ecNumber evidence="4">4.2.2.23</ecNumber>
    </recommendedName>
</protein>
<keyword evidence="14" id="KW-1185">Reference proteome</keyword>
<dbReference type="GO" id="GO:0030246">
    <property type="term" value="F:carbohydrate binding"/>
    <property type="evidence" value="ECO:0007669"/>
    <property type="project" value="InterPro"/>
</dbReference>
<dbReference type="PANTHER" id="PTHR32018:SF6">
    <property type="entry name" value="RHAMNOGALACTURONAN ENDOLYASE"/>
    <property type="match status" value="1"/>
</dbReference>
<accession>A0A218W227</accession>
<evidence type="ECO:0000256" key="3">
    <source>
        <dbReference type="ARBA" id="ARBA00010418"/>
    </source>
</evidence>
<feature type="domain" description="Rhamnogalacturonan lyase" evidence="11">
    <location>
        <begin position="417"/>
        <end position="488"/>
    </location>
</feature>
<dbReference type="Proteomes" id="UP000515151">
    <property type="component" value="Chromosome 3"/>
</dbReference>
<dbReference type="Pfam" id="PF06045">
    <property type="entry name" value="Rhamnogal_lyase"/>
    <property type="match status" value="1"/>
</dbReference>
<reference evidence="13" key="1">
    <citation type="journal article" date="2017" name="Plant J.">
        <title>The pomegranate (Punica granatum L.) genome and the genomics of punicalagin biosynthesis.</title>
        <authorList>
            <person name="Qin G."/>
            <person name="Xu C."/>
            <person name="Ming R."/>
            <person name="Tang H."/>
            <person name="Guyot R."/>
            <person name="Kramer E.M."/>
            <person name="Hu Y."/>
            <person name="Yi X."/>
            <person name="Qi Y."/>
            <person name="Xu X."/>
            <person name="Gao Z."/>
            <person name="Pan H."/>
            <person name="Jian J."/>
            <person name="Tian Y."/>
            <person name="Yue Z."/>
            <person name="Xu Y."/>
        </authorList>
    </citation>
    <scope>NUCLEOTIDE SEQUENCE [LARGE SCALE GENOMIC DNA]</scope>
    <source>
        <strain evidence="13">cv. Dabenzi</strain>
    </source>
</reference>
<dbReference type="InterPro" id="IPR013784">
    <property type="entry name" value="Carb-bd-like_fold"/>
</dbReference>
<feature type="region of interest" description="Disordered" evidence="8">
    <location>
        <begin position="31"/>
        <end position="50"/>
    </location>
</feature>
<dbReference type="InterPro" id="IPR010325">
    <property type="entry name" value="Rhamnogal_lyase"/>
</dbReference>
<dbReference type="Proteomes" id="UP000197138">
    <property type="component" value="Unassembled WGS sequence"/>
</dbReference>
<evidence type="ECO:0000256" key="8">
    <source>
        <dbReference type="SAM" id="MobiDB-lite"/>
    </source>
</evidence>
<dbReference type="GO" id="GO:0102210">
    <property type="term" value="F:rhamnogalacturonan endolyase activity"/>
    <property type="evidence" value="ECO:0007669"/>
    <property type="project" value="UniProtKB-EC"/>
</dbReference>
<dbReference type="InterPro" id="IPR029411">
    <property type="entry name" value="RG-lyase_III"/>
</dbReference>
<feature type="compositionally biased region" description="Basic and acidic residues" evidence="8">
    <location>
        <begin position="33"/>
        <end position="50"/>
    </location>
</feature>
<evidence type="ECO:0000259" key="11">
    <source>
        <dbReference type="Pfam" id="PF14686"/>
    </source>
</evidence>
<dbReference type="InterPro" id="IPR011013">
    <property type="entry name" value="Gal_mutarotase_sf_dom"/>
</dbReference>
<evidence type="ECO:0000313" key="14">
    <source>
        <dbReference type="Proteomes" id="UP000515151"/>
    </source>
</evidence>
<dbReference type="EMBL" id="MTKT01005554">
    <property type="protein sequence ID" value="OWM66172.1"/>
    <property type="molecule type" value="Genomic_DNA"/>
</dbReference>
<dbReference type="SUPFAM" id="SSF49452">
    <property type="entry name" value="Starch-binding domain-like"/>
    <property type="match status" value="1"/>
</dbReference>
<evidence type="ECO:0000256" key="5">
    <source>
        <dbReference type="ARBA" id="ARBA00022525"/>
    </source>
</evidence>
<evidence type="ECO:0000256" key="7">
    <source>
        <dbReference type="ARBA" id="ARBA00023239"/>
    </source>
</evidence>
<dbReference type="RefSeq" id="XP_031388270.1">
    <property type="nucleotide sequence ID" value="XM_031532410.1"/>
</dbReference>
<sequence>MASKRSSSCDGSWWLVAATLLLFLVLPVNGESSPDRKSRAGHGREHGYGHEHGHWHMPLMPMRSLNSPIQLHVSDHKVVMENGNVEVILNNPQGHVIGIRHGGIDNLLEFHHKESKRGYLDLVWNRPGEKDRYDRVDGTKFEIITQTEDNVEISFVRTWENSTYPYVSPLIIDKRYIMRRNVSGFYAYAILDHPEGWPAFEMGQARVVYKLNGQKFHFMAMSDDMQRIMPTEQDRSRGKTLAYKEAVLITDPSNPELRGEVDDKYQYSGETDETKVRGWISDDPKIGFWMITPSDEFHAAGPLKQELTNHVGPILLNMFVSRHYAGRDINAAFGEGEEWKKVFGPYMVYLNSATSEHPSSRSLWEDAKHQMKIETESWPYDFTQSKDYPHSSERGTVSGQLFVHDRYVNENDMPGASAYVGLAAPGEVGSWQQEGKGYQFWTRANEDGHFVIKNIRVGTFNLYAWVPGFIGDYKYEDNIIVTEGSEIRLDGIVYEPPRYGPTIWEMGIPDRKAGEFYVPDPSPTLVNKLFINSKPDRFRQYGLWSRYSEIYPDGDPVYTIGASDYTKDWYFAHVTRDTGNSTFVPTTRTINFELPRVYPWASYRLQIAVAASQAAQIQVRFNDPRRRRPQFSTRTAGWDDAIARHGIHGLYRLYSFDVPWYYLRPGTNTLSLTQPRAWGAFTGLMYDYIRFEGPPR</sequence>
<evidence type="ECO:0000259" key="10">
    <source>
        <dbReference type="Pfam" id="PF14683"/>
    </source>
</evidence>
<dbReference type="EC" id="4.2.2.23" evidence="4"/>
<dbReference type="Pfam" id="PF14686">
    <property type="entry name" value="fn3_3"/>
    <property type="match status" value="1"/>
</dbReference>
<evidence type="ECO:0000256" key="4">
    <source>
        <dbReference type="ARBA" id="ARBA00012437"/>
    </source>
</evidence>
<feature type="domain" description="Rhamnogalacturonan lyase" evidence="10">
    <location>
        <begin position="502"/>
        <end position="691"/>
    </location>
</feature>
<comment type="catalytic activity">
    <reaction evidence="1">
        <text>Endotype eliminative cleavage of L-alpha-rhamnopyranosyl-(1-&gt;4)-alpha-D-galactopyranosyluronic acid bonds of rhamnogalacturonan I domains in ramified hairy regions of pectin leaving L-rhamnopyranose at the reducing end and 4-deoxy-4,5-unsaturated D-galactopyranosyluronic acid at the non-reducing end.</text>
        <dbReference type="EC" id="4.2.2.23"/>
    </reaction>
</comment>
<proteinExistence type="inferred from homology"/>
<dbReference type="CDD" id="cd10316">
    <property type="entry name" value="RGL4_M"/>
    <property type="match status" value="1"/>
</dbReference>
<evidence type="ECO:0000313" key="15">
    <source>
        <dbReference type="RefSeq" id="XP_031388270.1"/>
    </source>
</evidence>
<comment type="subcellular location">
    <subcellularLocation>
        <location evidence="2">Secreted</location>
    </subcellularLocation>
</comment>
<dbReference type="CDD" id="cd10317">
    <property type="entry name" value="RGL4_C"/>
    <property type="match status" value="1"/>
</dbReference>
<evidence type="ECO:0000313" key="12">
    <source>
        <dbReference type="EMBL" id="OWM66172.1"/>
    </source>
</evidence>
<evidence type="ECO:0000256" key="2">
    <source>
        <dbReference type="ARBA" id="ARBA00004613"/>
    </source>
</evidence>
<dbReference type="CDD" id="cd10320">
    <property type="entry name" value="RGL4_N"/>
    <property type="match status" value="1"/>
</dbReference>
<dbReference type="Pfam" id="PF14683">
    <property type="entry name" value="CBM-like"/>
    <property type="match status" value="1"/>
</dbReference>
<dbReference type="FunFam" id="2.60.40.1120:FF:000033">
    <property type="entry name" value="Rhamnogalacturonate lyase B"/>
    <property type="match status" value="1"/>
</dbReference>
<reference evidence="15" key="4">
    <citation type="submission" date="2025-04" db="UniProtKB">
        <authorList>
            <consortium name="RefSeq"/>
        </authorList>
    </citation>
    <scope>IDENTIFICATION</scope>
    <source>
        <tissue evidence="15">Leaf</tissue>
    </source>
</reference>
<keyword evidence="6 9" id="KW-0732">Signal</keyword>
<evidence type="ECO:0000256" key="1">
    <source>
        <dbReference type="ARBA" id="ARBA00001324"/>
    </source>
</evidence>
<dbReference type="GeneID" id="116201255"/>
<dbReference type="AlphaFoldDB" id="A0A218W227"/>
<feature type="chain" id="PRO_5044568867" description="rhamnogalacturonan endolyase" evidence="9">
    <location>
        <begin position="31"/>
        <end position="696"/>
    </location>
</feature>
<evidence type="ECO:0000256" key="9">
    <source>
        <dbReference type="SAM" id="SignalP"/>
    </source>
</evidence>
<dbReference type="Gene3D" id="2.60.40.1120">
    <property type="entry name" value="Carboxypeptidase-like, regulatory domain"/>
    <property type="match status" value="1"/>
</dbReference>
<dbReference type="InterPro" id="IPR029413">
    <property type="entry name" value="RG-lyase_II"/>
</dbReference>
<feature type="signal peptide" evidence="9">
    <location>
        <begin position="1"/>
        <end position="30"/>
    </location>
</feature>
<dbReference type="GO" id="GO:0005576">
    <property type="term" value="C:extracellular region"/>
    <property type="evidence" value="ECO:0007669"/>
    <property type="project" value="UniProtKB-SubCell"/>
</dbReference>
<dbReference type="InterPro" id="IPR008979">
    <property type="entry name" value="Galactose-bd-like_sf"/>
</dbReference>
<dbReference type="GO" id="GO:0005975">
    <property type="term" value="P:carbohydrate metabolic process"/>
    <property type="evidence" value="ECO:0007669"/>
    <property type="project" value="InterPro"/>
</dbReference>
<dbReference type="PANTHER" id="PTHR32018">
    <property type="entry name" value="RHAMNOGALACTURONATE LYASE FAMILY PROTEIN"/>
    <property type="match status" value="1"/>
</dbReference>
<dbReference type="Gene3D" id="2.70.98.10">
    <property type="match status" value="1"/>
</dbReference>
<reference evidence="14" key="3">
    <citation type="journal article" date="2020" name="Plant Biotechnol. J.">
        <title>The pomegranate (Punica granatum L.) draft genome dissects genetic divergence between soft- and hard-seeded cultivars.</title>
        <authorList>
            <person name="Luo X."/>
            <person name="Li H."/>
            <person name="Wu Z."/>
            <person name="Yao W."/>
            <person name="Zhao P."/>
            <person name="Cao D."/>
            <person name="Yu H."/>
            <person name="Li K."/>
            <person name="Poudel K."/>
            <person name="Zhao D."/>
            <person name="Zhang F."/>
            <person name="Xia X."/>
            <person name="Chen L."/>
            <person name="Wang Q."/>
            <person name="Jing D."/>
            <person name="Cao S."/>
        </authorList>
    </citation>
    <scope>NUCLEOTIDE SEQUENCE [LARGE SCALE GENOMIC DNA]</scope>
</reference>
<dbReference type="InterPro" id="IPR014718">
    <property type="entry name" value="GH-type_carb-bd"/>
</dbReference>
<keyword evidence="5" id="KW-0964">Secreted</keyword>